<dbReference type="SUPFAM" id="SSF49899">
    <property type="entry name" value="Concanavalin A-like lectins/glucanases"/>
    <property type="match status" value="6"/>
</dbReference>
<dbReference type="InterPro" id="IPR000152">
    <property type="entry name" value="EGF-type_Asp/Asn_hydroxyl_site"/>
</dbReference>
<feature type="domain" description="Laminin G" evidence="9">
    <location>
        <begin position="1038"/>
        <end position="1188"/>
    </location>
</feature>
<feature type="domain" description="Laminin G" evidence="9">
    <location>
        <begin position="447"/>
        <end position="635"/>
    </location>
</feature>
<evidence type="ECO:0000313" key="12">
    <source>
        <dbReference type="WBParaSite" id="Hba_02503"/>
    </source>
</evidence>
<dbReference type="InterPro" id="IPR050372">
    <property type="entry name" value="Neurexin-related_CASP"/>
</dbReference>
<dbReference type="FunFam" id="2.10.25.10:FF:000015">
    <property type="entry name" value="neurexin-1 isoform X1"/>
    <property type="match status" value="1"/>
</dbReference>
<keyword evidence="4" id="KW-1133">Transmembrane helix</keyword>
<name>A0A1I7WCQ3_HETBA</name>
<dbReference type="InterPro" id="IPR000742">
    <property type="entry name" value="EGF"/>
</dbReference>
<evidence type="ECO:0000256" key="8">
    <source>
        <dbReference type="PROSITE-ProRule" id="PRU00122"/>
    </source>
</evidence>
<dbReference type="GO" id="GO:0005509">
    <property type="term" value="F:calcium ion binding"/>
    <property type="evidence" value="ECO:0007669"/>
    <property type="project" value="InterPro"/>
</dbReference>
<evidence type="ECO:0000313" key="11">
    <source>
        <dbReference type="Proteomes" id="UP000095283"/>
    </source>
</evidence>
<dbReference type="CDD" id="cd00110">
    <property type="entry name" value="LamG"/>
    <property type="match status" value="5"/>
</dbReference>
<dbReference type="CDD" id="cd00054">
    <property type="entry name" value="EGF_CA"/>
    <property type="match status" value="2"/>
</dbReference>
<evidence type="ECO:0000259" key="10">
    <source>
        <dbReference type="PROSITE" id="PS50026"/>
    </source>
</evidence>
<dbReference type="PROSITE" id="PS50026">
    <property type="entry name" value="EGF_3"/>
    <property type="match status" value="3"/>
</dbReference>
<keyword evidence="3" id="KW-0812">Transmembrane</keyword>
<dbReference type="Proteomes" id="UP000095283">
    <property type="component" value="Unplaced"/>
</dbReference>
<evidence type="ECO:0000256" key="1">
    <source>
        <dbReference type="ARBA" id="ARBA00004370"/>
    </source>
</evidence>
<dbReference type="PANTHER" id="PTHR15036">
    <property type="entry name" value="PIKACHURIN-LIKE PROTEIN"/>
    <property type="match status" value="1"/>
</dbReference>
<feature type="domain" description="Laminin G" evidence="9">
    <location>
        <begin position="185"/>
        <end position="390"/>
    </location>
</feature>
<dbReference type="AlphaFoldDB" id="A0A1I7WCQ3"/>
<evidence type="ECO:0000256" key="7">
    <source>
        <dbReference type="PROSITE-ProRule" id="PRU00076"/>
    </source>
</evidence>
<dbReference type="SMART" id="SM00179">
    <property type="entry name" value="EGF_CA"/>
    <property type="match status" value="2"/>
</dbReference>
<keyword evidence="11" id="KW-1185">Reference proteome</keyword>
<keyword evidence="2 7" id="KW-0245">EGF-like domain</keyword>
<dbReference type="PROSITE" id="PS00010">
    <property type="entry name" value="ASX_HYDROXYL"/>
    <property type="match status" value="1"/>
</dbReference>
<feature type="domain" description="EGF-like" evidence="10">
    <location>
        <begin position="599"/>
        <end position="636"/>
    </location>
</feature>
<sequence length="1188" mass="135398">MQMMHNFRLGDNANDIDSRRTVNTIRIEEIRVDDDRWHTLSLFQSWENVKLELDYTLVFKILNQRSFIFGNILKNSDVFVGGVPPDIHQLPLMSSPLKRYARHLAANIRNLVYRLYPQGVTSPQLIDVHGARQNEDDYCRPSSYASRELFVCHNDGHCLNTNEGPKCECSQSDHEGKHCDVEKLDGELTFAGQEWVGYDVVPKISGPIRIKRENVTLSFKTVHGSAMLFTAGDEKVRNYLSLIMEDGALIASSKFEGTDRRMIRMFNSISGERYDDDLWHTVVLERSLQMPNTTVCYRVDWVRKVYRSFQMTLTVDGRRDEIRQYAPDLDWIINAFSYLGGVPKDKSIQEINQKFFRGCMKKAIKSLITLLILYSKIKNVFVTKNVRSNLLRVQIYTYIDMFIQVKYEADAHLILFLNLADQGYGESIIRTGGELSFSCKSPFNPPDVLSFTSGRSYLPLPKWGALASGSLSFHFRTVEPDGLILYHGNMATNSSDYIAFELIDGHLHMVINLGSGVVRLQTTAQKVTDGTQWHNVYLERVGRTGSVVVDNVKTDFNTPGVSSNFIVVLFFFVLKDILISYFSLIFTSEITIGCPNTQQVDHCERNPCHNFGRCENRQNTYKCDCAATNKEGPACNIEPTPVELDEEQILHILPHTIYSEAESIEIRFKTDVDHGVLLATKSNSKPNNRLMIHLNNSALEVLLENENGRNMFKWGNSLSDNQWHLLRMKRRGDKVLLFLDGKWEQNIAFLLSDFLPTSVVLAMDEVVGGRAMDSMTESFKGFVSSMMFNEMDLLESKKYGKTNKDGKGQRNIKSKISSVSFMNTTGYLVYSSSMIKTLSGSFRISFKFQTLARSAILFATFPSDNSDSITIELFNGRIRYTYKSLNGEQSVISPKLRNSQHLSDMRWHTLLLYQDEKTQDHMLLVDNTTTVMNCIGKAELVGVALLGGVPPYLRSSQSILWKGYRGCIANYKLNDRLIDALEESEANSSVVKGCMGPIARCSLSACANQGRCIQQWSSIRCECSLTAYSGDRCQDAATTVVFRGEFSAIFYEYPLGERPSTSRDYLVMAFKTTQSSGVLYSIECTADQDYLTLYIQNGYIQVKYNLGSRDHHFGYFVQPLNDGEKHRIRLHREEANMTLQVDGKTPIRYRPRGEWQRFIQKKTAILKIKILTKHNILLVLQLHLELFY</sequence>
<dbReference type="PROSITE" id="PS50025">
    <property type="entry name" value="LAM_G_DOMAIN"/>
    <property type="match status" value="6"/>
</dbReference>
<dbReference type="SMART" id="SM00282">
    <property type="entry name" value="LamG"/>
    <property type="match status" value="5"/>
</dbReference>
<keyword evidence="5" id="KW-0472">Membrane</keyword>
<feature type="disulfide bond" evidence="8">
    <location>
        <begin position="967"/>
        <end position="994"/>
    </location>
</feature>
<comment type="caution">
    <text evidence="7">Lacks conserved residue(s) required for the propagation of feature annotation.</text>
</comment>
<feature type="domain" description="Laminin G" evidence="9">
    <location>
        <begin position="639"/>
        <end position="817"/>
    </location>
</feature>
<dbReference type="SMART" id="SM00181">
    <property type="entry name" value="EGF"/>
    <property type="match status" value="3"/>
</dbReference>
<dbReference type="WBParaSite" id="Hba_02503">
    <property type="protein sequence ID" value="Hba_02503"/>
    <property type="gene ID" value="Hba_02503"/>
</dbReference>
<dbReference type="InterPro" id="IPR001791">
    <property type="entry name" value="Laminin_G"/>
</dbReference>
<evidence type="ECO:0000256" key="5">
    <source>
        <dbReference type="ARBA" id="ARBA00023136"/>
    </source>
</evidence>
<reference evidence="12" key="1">
    <citation type="submission" date="2016-11" db="UniProtKB">
        <authorList>
            <consortium name="WormBaseParasite"/>
        </authorList>
    </citation>
    <scope>IDENTIFICATION</scope>
</reference>
<dbReference type="GO" id="GO:0016020">
    <property type="term" value="C:membrane"/>
    <property type="evidence" value="ECO:0007669"/>
    <property type="project" value="UniProtKB-SubCell"/>
</dbReference>
<dbReference type="PANTHER" id="PTHR15036:SF89">
    <property type="entry name" value="NEUREXIN 1, ISOFORM F"/>
    <property type="match status" value="1"/>
</dbReference>
<keyword evidence="6 8" id="KW-1015">Disulfide bond</keyword>
<evidence type="ECO:0000256" key="3">
    <source>
        <dbReference type="ARBA" id="ARBA00022692"/>
    </source>
</evidence>
<dbReference type="Pfam" id="PF02210">
    <property type="entry name" value="Laminin_G_2"/>
    <property type="match status" value="6"/>
</dbReference>
<dbReference type="Gene3D" id="2.10.25.10">
    <property type="entry name" value="Laminin"/>
    <property type="match status" value="3"/>
</dbReference>
<dbReference type="Gene3D" id="2.60.120.200">
    <property type="match status" value="6"/>
</dbReference>
<dbReference type="InterPro" id="IPR013320">
    <property type="entry name" value="ConA-like_dom_sf"/>
</dbReference>
<comment type="subcellular location">
    <subcellularLocation>
        <location evidence="1">Membrane</location>
    </subcellularLocation>
</comment>
<feature type="domain" description="EGF-like" evidence="10">
    <location>
        <begin position="997"/>
        <end position="1034"/>
    </location>
</feature>
<accession>A0A1I7WCQ3</accession>
<organism evidence="11 12">
    <name type="scientific">Heterorhabditis bacteriophora</name>
    <name type="common">Entomopathogenic nematode worm</name>
    <dbReference type="NCBI Taxonomy" id="37862"/>
    <lineage>
        <taxon>Eukaryota</taxon>
        <taxon>Metazoa</taxon>
        <taxon>Ecdysozoa</taxon>
        <taxon>Nematoda</taxon>
        <taxon>Chromadorea</taxon>
        <taxon>Rhabditida</taxon>
        <taxon>Rhabditina</taxon>
        <taxon>Rhabditomorpha</taxon>
        <taxon>Strongyloidea</taxon>
        <taxon>Heterorhabditidae</taxon>
        <taxon>Heterorhabditis</taxon>
    </lineage>
</organism>
<evidence type="ECO:0000256" key="6">
    <source>
        <dbReference type="ARBA" id="ARBA00023157"/>
    </source>
</evidence>
<proteinExistence type="predicted"/>
<evidence type="ECO:0000256" key="4">
    <source>
        <dbReference type="ARBA" id="ARBA00022989"/>
    </source>
</evidence>
<evidence type="ECO:0000256" key="2">
    <source>
        <dbReference type="ARBA" id="ARBA00022536"/>
    </source>
</evidence>
<dbReference type="InterPro" id="IPR001881">
    <property type="entry name" value="EGF-like_Ca-bd_dom"/>
</dbReference>
<feature type="domain" description="Laminin G" evidence="9">
    <location>
        <begin position="1"/>
        <end position="139"/>
    </location>
</feature>
<feature type="domain" description="EGF-like" evidence="10">
    <location>
        <begin position="135"/>
        <end position="180"/>
    </location>
</feature>
<protein>
    <submittedName>
        <fullName evidence="12">Neurexin-1a</fullName>
    </submittedName>
</protein>
<evidence type="ECO:0000259" key="9">
    <source>
        <dbReference type="PROSITE" id="PS50025"/>
    </source>
</evidence>
<feature type="domain" description="Laminin G" evidence="9">
    <location>
        <begin position="817"/>
        <end position="994"/>
    </location>
</feature>